<dbReference type="GO" id="GO:0008395">
    <property type="term" value="F:steroid hydroxylase activity"/>
    <property type="evidence" value="ECO:0007669"/>
    <property type="project" value="TreeGrafter"/>
</dbReference>
<evidence type="ECO:0008006" key="12">
    <source>
        <dbReference type="Google" id="ProtNLM"/>
    </source>
</evidence>
<keyword evidence="11" id="KW-1185">Reference proteome</keyword>
<keyword evidence="3 7" id="KW-0479">Metal-binding</keyword>
<feature type="chain" id="PRO_5043550786" description="Cytochrome P450" evidence="9">
    <location>
        <begin position="28"/>
        <end position="502"/>
    </location>
</feature>
<evidence type="ECO:0000313" key="10">
    <source>
        <dbReference type="EMBL" id="CAL4063130.1"/>
    </source>
</evidence>
<dbReference type="GO" id="GO:0016712">
    <property type="term" value="F:oxidoreductase activity, acting on paired donors, with incorporation or reduction of molecular oxygen, reduced flavin or flavoprotein as one donor, and incorporation of one atom of oxygen"/>
    <property type="evidence" value="ECO:0007669"/>
    <property type="project" value="TreeGrafter"/>
</dbReference>
<evidence type="ECO:0000256" key="2">
    <source>
        <dbReference type="ARBA" id="ARBA00010617"/>
    </source>
</evidence>
<dbReference type="GO" id="GO:0006082">
    <property type="term" value="P:organic acid metabolic process"/>
    <property type="evidence" value="ECO:0007669"/>
    <property type="project" value="TreeGrafter"/>
</dbReference>
<keyword evidence="9" id="KW-0732">Signal</keyword>
<keyword evidence="4 8" id="KW-0560">Oxidoreductase</keyword>
<organism evidence="10 11">
    <name type="scientific">Meganyctiphanes norvegica</name>
    <name type="common">Northern krill</name>
    <name type="synonym">Thysanopoda norvegica</name>
    <dbReference type="NCBI Taxonomy" id="48144"/>
    <lineage>
        <taxon>Eukaryota</taxon>
        <taxon>Metazoa</taxon>
        <taxon>Ecdysozoa</taxon>
        <taxon>Arthropoda</taxon>
        <taxon>Crustacea</taxon>
        <taxon>Multicrustacea</taxon>
        <taxon>Malacostraca</taxon>
        <taxon>Eumalacostraca</taxon>
        <taxon>Eucarida</taxon>
        <taxon>Euphausiacea</taxon>
        <taxon>Euphausiidae</taxon>
        <taxon>Meganyctiphanes</taxon>
    </lineage>
</organism>
<dbReference type="PANTHER" id="PTHR24300">
    <property type="entry name" value="CYTOCHROME P450 508A4-RELATED"/>
    <property type="match status" value="1"/>
</dbReference>
<dbReference type="InterPro" id="IPR036396">
    <property type="entry name" value="Cyt_P450_sf"/>
</dbReference>
<accession>A0AAV2PPK4</accession>
<comment type="cofactor">
    <cofactor evidence="1 7">
        <name>heme</name>
        <dbReference type="ChEBI" id="CHEBI:30413"/>
    </cofactor>
</comment>
<reference evidence="10 11" key="1">
    <citation type="submission" date="2024-05" db="EMBL/GenBank/DDBJ databases">
        <authorList>
            <person name="Wallberg A."/>
        </authorList>
    </citation>
    <scope>NUCLEOTIDE SEQUENCE [LARGE SCALE GENOMIC DNA]</scope>
</reference>
<dbReference type="Gene3D" id="1.10.630.10">
    <property type="entry name" value="Cytochrome P450"/>
    <property type="match status" value="1"/>
</dbReference>
<evidence type="ECO:0000256" key="1">
    <source>
        <dbReference type="ARBA" id="ARBA00001971"/>
    </source>
</evidence>
<keyword evidence="5 7" id="KW-0408">Iron</keyword>
<keyword evidence="7 8" id="KW-0349">Heme</keyword>
<feature type="binding site" description="axial binding residue" evidence="7">
    <location>
        <position position="442"/>
    </location>
    <ligand>
        <name>heme</name>
        <dbReference type="ChEBI" id="CHEBI:30413"/>
    </ligand>
    <ligandPart>
        <name>Fe</name>
        <dbReference type="ChEBI" id="CHEBI:18248"/>
    </ligandPart>
</feature>
<dbReference type="AlphaFoldDB" id="A0AAV2PPK4"/>
<dbReference type="PRINTS" id="PR00385">
    <property type="entry name" value="P450"/>
</dbReference>
<evidence type="ECO:0000256" key="3">
    <source>
        <dbReference type="ARBA" id="ARBA00022723"/>
    </source>
</evidence>
<evidence type="ECO:0000256" key="8">
    <source>
        <dbReference type="RuleBase" id="RU000461"/>
    </source>
</evidence>
<dbReference type="PROSITE" id="PS00086">
    <property type="entry name" value="CYTOCHROME_P450"/>
    <property type="match status" value="1"/>
</dbReference>
<name>A0AAV2PPK4_MEGNR</name>
<dbReference type="GO" id="GO:0005737">
    <property type="term" value="C:cytoplasm"/>
    <property type="evidence" value="ECO:0007669"/>
    <property type="project" value="TreeGrafter"/>
</dbReference>
<dbReference type="InterPro" id="IPR002401">
    <property type="entry name" value="Cyt_P450_E_grp-I"/>
</dbReference>
<evidence type="ECO:0000256" key="9">
    <source>
        <dbReference type="SAM" id="SignalP"/>
    </source>
</evidence>
<evidence type="ECO:0000313" key="11">
    <source>
        <dbReference type="Proteomes" id="UP001497623"/>
    </source>
</evidence>
<evidence type="ECO:0000256" key="4">
    <source>
        <dbReference type="ARBA" id="ARBA00023002"/>
    </source>
</evidence>
<comment type="similarity">
    <text evidence="2 8">Belongs to the cytochrome P450 family.</text>
</comment>
<gene>
    <name evidence="10" type="ORF">MNOR_LOCUS3096</name>
</gene>
<dbReference type="EMBL" id="CAXKWB010001016">
    <property type="protein sequence ID" value="CAL4063130.1"/>
    <property type="molecule type" value="Genomic_DNA"/>
</dbReference>
<dbReference type="PANTHER" id="PTHR24300:SF403">
    <property type="entry name" value="CYTOCHROME P450 306A1"/>
    <property type="match status" value="1"/>
</dbReference>
<dbReference type="GO" id="GO:0006805">
    <property type="term" value="P:xenobiotic metabolic process"/>
    <property type="evidence" value="ECO:0007669"/>
    <property type="project" value="TreeGrafter"/>
</dbReference>
<dbReference type="Proteomes" id="UP001497623">
    <property type="component" value="Unassembled WGS sequence"/>
</dbReference>
<feature type="signal peptide" evidence="9">
    <location>
        <begin position="1"/>
        <end position="27"/>
    </location>
</feature>
<dbReference type="GO" id="GO:0020037">
    <property type="term" value="F:heme binding"/>
    <property type="evidence" value="ECO:0007669"/>
    <property type="project" value="InterPro"/>
</dbReference>
<evidence type="ECO:0000256" key="6">
    <source>
        <dbReference type="ARBA" id="ARBA00023033"/>
    </source>
</evidence>
<evidence type="ECO:0000256" key="5">
    <source>
        <dbReference type="ARBA" id="ARBA00023004"/>
    </source>
</evidence>
<dbReference type="InterPro" id="IPR001128">
    <property type="entry name" value="Cyt_P450"/>
</dbReference>
<keyword evidence="6 8" id="KW-0503">Monooxygenase</keyword>
<dbReference type="InterPro" id="IPR050182">
    <property type="entry name" value="Cytochrome_P450_fam2"/>
</dbReference>
<dbReference type="InterPro" id="IPR017972">
    <property type="entry name" value="Cyt_P450_CS"/>
</dbReference>
<comment type="caution">
    <text evidence="10">The sequence shown here is derived from an EMBL/GenBank/DDBJ whole genome shotgun (WGS) entry which is preliminary data.</text>
</comment>
<evidence type="ECO:0000256" key="7">
    <source>
        <dbReference type="PIRSR" id="PIRSR602401-1"/>
    </source>
</evidence>
<proteinExistence type="inferred from homology"/>
<dbReference type="GO" id="GO:0005506">
    <property type="term" value="F:iron ion binding"/>
    <property type="evidence" value="ECO:0007669"/>
    <property type="project" value="InterPro"/>
</dbReference>
<sequence length="502" mass="57488">MMSEIIVFFFILLILIAFPFFTHQTKGMPPGDWGLPIFGSIISCACGGTLSQYIKQLTITYGAIFHMKLGSRLFIVISDFHIIKAAFGNPDIQGRPNFYSFKLFKNFKNLGIAVSEGKVWQNGRRFAMRHLKEFGMGKSSLEETIQHEAKELIQDLALSTGIPKELSWNINVAVLNVLWKLVADRRYDVKDTEIQHFVKLTSGDFDDIQGPIALLDIFPFLIFLLPKILKDKWMNVHKMENSRDQVKEFIMSVIREHQVSLDPSNPRDYIDMYLLEINKHNGGLESTFTLEDLLESLKDLFNAGSETTSSTLRWFILYMAIHPDIQTKIHAELDHAVPKDKFPTLQDRNKLHYLEAVIHEVHRKASLAKFGLAHTATKDTRVHGYTIPKGAIVLANIEHCHNNHDYWEKPQEFYPEHFLDQQGRVVLKRDGFLPFSLGRRQCLGESLARTTLLIFTAAILHQFVITAPHGEDLSSGVGTEENPLFNFVKPFKVVLHKKERVM</sequence>
<dbReference type="Pfam" id="PF00067">
    <property type="entry name" value="p450"/>
    <property type="match status" value="1"/>
</dbReference>
<dbReference type="SUPFAM" id="SSF48264">
    <property type="entry name" value="Cytochrome P450"/>
    <property type="match status" value="1"/>
</dbReference>
<protein>
    <recommendedName>
        <fullName evidence="12">Cytochrome P450</fullName>
    </recommendedName>
</protein>
<dbReference type="FunFam" id="1.10.630.10:FF:000036">
    <property type="entry name" value="CYtochrome P450 family"/>
    <property type="match status" value="1"/>
</dbReference>
<dbReference type="PRINTS" id="PR00463">
    <property type="entry name" value="EP450I"/>
</dbReference>